<name>A0AAW1NT13_9CHLO</name>
<evidence type="ECO:0000313" key="1">
    <source>
        <dbReference type="EMBL" id="KAK9797733.1"/>
    </source>
</evidence>
<sequence>MQTHPADFYKHRRKLTQEVQTYRGPKRASCKAFLQRASGMEKPALDPSSVAALAWASLLVVPGWHDKLAVAEAHKE</sequence>
<gene>
    <name evidence="1" type="ORF">WJX73_002368</name>
</gene>
<protein>
    <submittedName>
        <fullName evidence="1">Uncharacterized protein</fullName>
    </submittedName>
</protein>
<dbReference type="Proteomes" id="UP001465755">
    <property type="component" value="Unassembled WGS sequence"/>
</dbReference>
<proteinExistence type="predicted"/>
<comment type="caution">
    <text evidence="1">The sequence shown here is derived from an EMBL/GenBank/DDBJ whole genome shotgun (WGS) entry which is preliminary data.</text>
</comment>
<reference evidence="1 2" key="1">
    <citation type="journal article" date="2024" name="Nat. Commun.">
        <title>Phylogenomics reveals the evolutionary origins of lichenization in chlorophyte algae.</title>
        <authorList>
            <person name="Puginier C."/>
            <person name="Libourel C."/>
            <person name="Otte J."/>
            <person name="Skaloud P."/>
            <person name="Haon M."/>
            <person name="Grisel S."/>
            <person name="Petersen M."/>
            <person name="Berrin J.G."/>
            <person name="Delaux P.M."/>
            <person name="Dal Grande F."/>
            <person name="Keller J."/>
        </authorList>
    </citation>
    <scope>NUCLEOTIDE SEQUENCE [LARGE SCALE GENOMIC DNA]</scope>
    <source>
        <strain evidence="1 2">SAG 2036</strain>
    </source>
</reference>
<dbReference type="EMBL" id="JALJOQ010000105">
    <property type="protein sequence ID" value="KAK9797733.1"/>
    <property type="molecule type" value="Genomic_DNA"/>
</dbReference>
<organism evidence="1 2">
    <name type="scientific">Symbiochloris irregularis</name>
    <dbReference type="NCBI Taxonomy" id="706552"/>
    <lineage>
        <taxon>Eukaryota</taxon>
        <taxon>Viridiplantae</taxon>
        <taxon>Chlorophyta</taxon>
        <taxon>core chlorophytes</taxon>
        <taxon>Trebouxiophyceae</taxon>
        <taxon>Trebouxiales</taxon>
        <taxon>Trebouxiaceae</taxon>
        <taxon>Symbiochloris</taxon>
    </lineage>
</organism>
<keyword evidence="2" id="KW-1185">Reference proteome</keyword>
<accession>A0AAW1NT13</accession>
<evidence type="ECO:0000313" key="2">
    <source>
        <dbReference type="Proteomes" id="UP001465755"/>
    </source>
</evidence>
<dbReference type="AlphaFoldDB" id="A0AAW1NT13"/>